<gene>
    <name evidence="6" type="ORF">V6U78_00750</name>
</gene>
<evidence type="ECO:0000313" key="7">
    <source>
        <dbReference type="Proteomes" id="UP001621714"/>
    </source>
</evidence>
<dbReference type="PROSITE" id="PS50987">
    <property type="entry name" value="HTH_ARSR_2"/>
    <property type="match status" value="1"/>
</dbReference>
<evidence type="ECO:0000259" key="5">
    <source>
        <dbReference type="PROSITE" id="PS50987"/>
    </source>
</evidence>
<keyword evidence="1" id="KW-0805">Transcription regulation</keyword>
<keyword evidence="2" id="KW-0238">DNA-binding</keyword>
<dbReference type="Pfam" id="PF01022">
    <property type="entry name" value="HTH_5"/>
    <property type="match status" value="1"/>
</dbReference>
<feature type="compositionally biased region" description="Basic and acidic residues" evidence="4">
    <location>
        <begin position="112"/>
        <end position="125"/>
    </location>
</feature>
<dbReference type="SMART" id="SM00418">
    <property type="entry name" value="HTH_ARSR"/>
    <property type="match status" value="1"/>
</dbReference>
<dbReference type="InterPro" id="IPR001845">
    <property type="entry name" value="HTH_ArsR_DNA-bd_dom"/>
</dbReference>
<dbReference type="RefSeq" id="WP_405336114.1">
    <property type="nucleotide sequence ID" value="NZ_JBANFI010000001.1"/>
</dbReference>
<comment type="caution">
    <text evidence="6">The sequence shown here is derived from an EMBL/GenBank/DDBJ whole genome shotgun (WGS) entry which is preliminary data.</text>
</comment>
<dbReference type="PRINTS" id="PR00778">
    <property type="entry name" value="HTHARSR"/>
</dbReference>
<evidence type="ECO:0000256" key="1">
    <source>
        <dbReference type="ARBA" id="ARBA00023015"/>
    </source>
</evidence>
<reference evidence="6 7" key="1">
    <citation type="submission" date="2024-02" db="EMBL/GenBank/DDBJ databases">
        <title>Marinospirillum sp. MEB 164 isolated from Lonar lake sediment.</title>
        <authorList>
            <person name="Joshi A."/>
            <person name="Thite S."/>
        </authorList>
    </citation>
    <scope>NUCLEOTIDE SEQUENCE [LARGE SCALE GENOMIC DNA]</scope>
    <source>
        <strain evidence="6 7">MEB164</strain>
    </source>
</reference>
<dbReference type="InterPro" id="IPR036388">
    <property type="entry name" value="WH-like_DNA-bd_sf"/>
</dbReference>
<keyword evidence="7" id="KW-1185">Reference proteome</keyword>
<dbReference type="InterPro" id="IPR051081">
    <property type="entry name" value="HTH_MetalResp_TranReg"/>
</dbReference>
<dbReference type="Gene3D" id="1.10.10.10">
    <property type="entry name" value="Winged helix-like DNA-binding domain superfamily/Winged helix DNA-binding domain"/>
    <property type="match status" value="1"/>
</dbReference>
<name>A0ABW8PTK6_9GAMM</name>
<dbReference type="Proteomes" id="UP001621714">
    <property type="component" value="Unassembled WGS sequence"/>
</dbReference>
<dbReference type="CDD" id="cd00090">
    <property type="entry name" value="HTH_ARSR"/>
    <property type="match status" value="1"/>
</dbReference>
<sequence>MQAELDLAQMQQQAQQASRLMQACAHPGRLLLLCQLALEELNVGELEQRVGLHQPSLSQQLGVLRREGLIRARRAGQQVYYQLQDPRTAELLRSLYRIFCTPMPTSPLPAGPKREGAAPKKTDHN</sequence>
<evidence type="ECO:0000256" key="2">
    <source>
        <dbReference type="ARBA" id="ARBA00023125"/>
    </source>
</evidence>
<proteinExistence type="predicted"/>
<evidence type="ECO:0000256" key="3">
    <source>
        <dbReference type="ARBA" id="ARBA00023163"/>
    </source>
</evidence>
<dbReference type="PANTHER" id="PTHR33154">
    <property type="entry name" value="TRANSCRIPTIONAL REGULATOR, ARSR FAMILY"/>
    <property type="match status" value="1"/>
</dbReference>
<feature type="domain" description="HTH arsR-type" evidence="5">
    <location>
        <begin position="9"/>
        <end position="103"/>
    </location>
</feature>
<evidence type="ECO:0000256" key="4">
    <source>
        <dbReference type="SAM" id="MobiDB-lite"/>
    </source>
</evidence>
<evidence type="ECO:0000313" key="6">
    <source>
        <dbReference type="EMBL" id="MFK7159565.1"/>
    </source>
</evidence>
<dbReference type="InterPro" id="IPR011991">
    <property type="entry name" value="ArsR-like_HTH"/>
</dbReference>
<dbReference type="NCBIfam" id="NF033788">
    <property type="entry name" value="HTH_metalloreg"/>
    <property type="match status" value="1"/>
</dbReference>
<protein>
    <submittedName>
        <fullName evidence="6">Metalloregulator ArsR/SmtB family transcription factor</fullName>
    </submittedName>
</protein>
<keyword evidence="3" id="KW-0804">Transcription</keyword>
<dbReference type="EMBL" id="JBANFI010000001">
    <property type="protein sequence ID" value="MFK7159565.1"/>
    <property type="molecule type" value="Genomic_DNA"/>
</dbReference>
<accession>A0ABW8PTK6</accession>
<feature type="region of interest" description="Disordered" evidence="4">
    <location>
        <begin position="104"/>
        <end position="125"/>
    </location>
</feature>
<dbReference type="SUPFAM" id="SSF46785">
    <property type="entry name" value="Winged helix' DNA-binding domain"/>
    <property type="match status" value="1"/>
</dbReference>
<dbReference type="InterPro" id="IPR036390">
    <property type="entry name" value="WH_DNA-bd_sf"/>
</dbReference>
<dbReference type="PANTHER" id="PTHR33154:SF28">
    <property type="entry name" value="HTH-TYPE TRANSCRIPTIONAL REGULATOR YGAV-RELATED"/>
    <property type="match status" value="1"/>
</dbReference>
<organism evidence="6 7">
    <name type="scientific">Marinospirillum alkalitolerans</name>
    <dbReference type="NCBI Taxonomy" id="3123374"/>
    <lineage>
        <taxon>Bacteria</taxon>
        <taxon>Pseudomonadati</taxon>
        <taxon>Pseudomonadota</taxon>
        <taxon>Gammaproteobacteria</taxon>
        <taxon>Oceanospirillales</taxon>
        <taxon>Oceanospirillaceae</taxon>
        <taxon>Marinospirillum</taxon>
    </lineage>
</organism>